<dbReference type="EMBL" id="JACHJS010000001">
    <property type="protein sequence ID" value="MBB4963331.1"/>
    <property type="molecule type" value="Genomic_DNA"/>
</dbReference>
<dbReference type="Pfam" id="PF13411">
    <property type="entry name" value="MerR_1"/>
    <property type="match status" value="1"/>
</dbReference>
<dbReference type="SMART" id="SM00422">
    <property type="entry name" value="HTH_MERR"/>
    <property type="match status" value="1"/>
</dbReference>
<dbReference type="GO" id="GO:0003677">
    <property type="term" value="F:DNA binding"/>
    <property type="evidence" value="ECO:0007669"/>
    <property type="project" value="UniProtKB-KW"/>
</dbReference>
<gene>
    <name evidence="3" type="ORF">F4559_000690</name>
</gene>
<evidence type="ECO:0000313" key="3">
    <source>
        <dbReference type="EMBL" id="MBB4963331.1"/>
    </source>
</evidence>
<keyword evidence="1 3" id="KW-0238">DNA-binding</keyword>
<dbReference type="Gene3D" id="1.10.1660.10">
    <property type="match status" value="1"/>
</dbReference>
<dbReference type="GO" id="GO:0003700">
    <property type="term" value="F:DNA-binding transcription factor activity"/>
    <property type="evidence" value="ECO:0007669"/>
    <property type="project" value="InterPro"/>
</dbReference>
<dbReference type="SUPFAM" id="SSF55136">
    <property type="entry name" value="Probable bacterial effector-binding domain"/>
    <property type="match status" value="1"/>
</dbReference>
<feature type="domain" description="HTH merR-type" evidence="2">
    <location>
        <begin position="6"/>
        <end position="76"/>
    </location>
</feature>
<dbReference type="PANTHER" id="PTHR30204">
    <property type="entry name" value="REDOX-CYCLING DRUG-SENSING TRANSCRIPTIONAL ACTIVATOR SOXR"/>
    <property type="match status" value="1"/>
</dbReference>
<dbReference type="PROSITE" id="PS00552">
    <property type="entry name" value="HTH_MERR_1"/>
    <property type="match status" value="1"/>
</dbReference>
<name>A0A7W7WTM2_9PSEU</name>
<reference evidence="3 4" key="1">
    <citation type="submission" date="2020-08" db="EMBL/GenBank/DDBJ databases">
        <title>Sequencing the genomes of 1000 actinobacteria strains.</title>
        <authorList>
            <person name="Klenk H.-P."/>
        </authorList>
    </citation>
    <scope>NUCLEOTIDE SEQUENCE [LARGE SCALE GENOMIC DNA]</scope>
    <source>
        <strain evidence="3 4">DSM 45084</strain>
    </source>
</reference>
<dbReference type="AlphaFoldDB" id="A0A7W7WTM2"/>
<organism evidence="3 4">
    <name type="scientific">Saccharothrix violaceirubra</name>
    <dbReference type="NCBI Taxonomy" id="413306"/>
    <lineage>
        <taxon>Bacteria</taxon>
        <taxon>Bacillati</taxon>
        <taxon>Actinomycetota</taxon>
        <taxon>Actinomycetes</taxon>
        <taxon>Pseudonocardiales</taxon>
        <taxon>Pseudonocardiaceae</taxon>
        <taxon>Saccharothrix</taxon>
    </lineage>
</organism>
<dbReference type="Gene3D" id="3.20.80.10">
    <property type="entry name" value="Regulatory factor, effector binding domain"/>
    <property type="match status" value="1"/>
</dbReference>
<dbReference type="Proteomes" id="UP000542674">
    <property type="component" value="Unassembled WGS sequence"/>
</dbReference>
<dbReference type="InterPro" id="IPR009061">
    <property type="entry name" value="DNA-bd_dom_put_sf"/>
</dbReference>
<protein>
    <submittedName>
        <fullName evidence="3">DNA-binding transcriptional MerR regulator</fullName>
    </submittedName>
</protein>
<dbReference type="SUPFAM" id="SSF46955">
    <property type="entry name" value="Putative DNA-binding domain"/>
    <property type="match status" value="1"/>
</dbReference>
<dbReference type="CDD" id="cd01107">
    <property type="entry name" value="HTH_BmrR"/>
    <property type="match status" value="1"/>
</dbReference>
<dbReference type="InterPro" id="IPR000551">
    <property type="entry name" value="MerR-type_HTH_dom"/>
</dbReference>
<evidence type="ECO:0000256" key="1">
    <source>
        <dbReference type="ARBA" id="ARBA00023125"/>
    </source>
</evidence>
<dbReference type="InterPro" id="IPR047057">
    <property type="entry name" value="MerR_fam"/>
</dbReference>
<sequence>MEDVPVMSIGEFARRSRLSPKALRLYERQGLLVPTAVDPVTGYRSYAEDQLDAARLIGRLRRLDMPLAVVGAVLAAPADARADLVAEYWAAVVRRIAVQSDLAAYLRSMLSEGKGLSAMYEVSSRAVPDQVVLTEQRHIRQPELSGWIGAAMSRLFTTALTDGGPSGSPFVIYHGEVTEDSDGPVEVCVPVAREVAGTPSRVEPAHTEAFVRLRKREVRYPQILGAFDAVATWVTDQGHPLTEAPREVYFADWEKIGPDDPACDIALPFKP</sequence>
<keyword evidence="4" id="KW-1185">Reference proteome</keyword>
<comment type="caution">
    <text evidence="3">The sequence shown here is derived from an EMBL/GenBank/DDBJ whole genome shotgun (WGS) entry which is preliminary data.</text>
</comment>
<dbReference type="RefSeq" id="WP_312865461.1">
    <property type="nucleotide sequence ID" value="NZ_BAABAI010000036.1"/>
</dbReference>
<accession>A0A7W7WTM2</accession>
<dbReference type="InterPro" id="IPR011256">
    <property type="entry name" value="Reg_factor_effector_dom_sf"/>
</dbReference>
<dbReference type="PROSITE" id="PS50937">
    <property type="entry name" value="HTH_MERR_2"/>
    <property type="match status" value="1"/>
</dbReference>
<proteinExistence type="predicted"/>
<dbReference type="PANTHER" id="PTHR30204:SF97">
    <property type="entry name" value="MERR FAMILY REGULATORY PROTEIN"/>
    <property type="match status" value="1"/>
</dbReference>
<evidence type="ECO:0000313" key="4">
    <source>
        <dbReference type="Proteomes" id="UP000542674"/>
    </source>
</evidence>
<evidence type="ECO:0000259" key="2">
    <source>
        <dbReference type="PROSITE" id="PS50937"/>
    </source>
</evidence>